<dbReference type="KEGG" id="phr:C6569_20675"/>
<feature type="transmembrane region" description="Helical" evidence="1">
    <location>
        <begin position="89"/>
        <end position="108"/>
    </location>
</feature>
<keyword evidence="1" id="KW-0812">Transmembrane</keyword>
<dbReference type="AlphaFoldDB" id="A0A2S0NGH9"/>
<keyword evidence="1" id="KW-1133">Transmembrane helix</keyword>
<dbReference type="SUPFAM" id="SSF48317">
    <property type="entry name" value="Acid phosphatase/Vanadium-dependent haloperoxidase"/>
    <property type="match status" value="1"/>
</dbReference>
<evidence type="ECO:0000313" key="4">
    <source>
        <dbReference type="Proteomes" id="UP000237889"/>
    </source>
</evidence>
<organism evidence="3 4">
    <name type="scientific">Phreatobacter cathodiphilus</name>
    <dbReference type="NCBI Taxonomy" id="1868589"/>
    <lineage>
        <taxon>Bacteria</taxon>
        <taxon>Pseudomonadati</taxon>
        <taxon>Pseudomonadota</taxon>
        <taxon>Alphaproteobacteria</taxon>
        <taxon>Hyphomicrobiales</taxon>
        <taxon>Phreatobacteraceae</taxon>
        <taxon>Phreatobacter</taxon>
    </lineage>
</organism>
<dbReference type="Proteomes" id="UP000237889">
    <property type="component" value="Chromosome"/>
</dbReference>
<feature type="transmembrane region" description="Helical" evidence="1">
    <location>
        <begin position="55"/>
        <end position="77"/>
    </location>
</feature>
<evidence type="ECO:0000256" key="1">
    <source>
        <dbReference type="SAM" id="Phobius"/>
    </source>
</evidence>
<gene>
    <name evidence="3" type="ORF">C6569_20675</name>
</gene>
<dbReference type="InterPro" id="IPR036938">
    <property type="entry name" value="PAP2/HPO_sf"/>
</dbReference>
<sequence>MVRTLFIAVLFVLVVAIATIAIFPQDDLTVARWFWTPADGFWLGQNGAAAFLRRVSMWPTIAIGIAALVSLIQHIVLPASRQFMSARAAAFLFLTVTAAPVLLVNGVLKEVWDRSRPVHVTELGGPWRFTPWWQPGDGTQCRTNCSFVSGESSGAAWLAAPALLAPPPARLPLLAAAGAYTVVVSALRMGFGGHFLSDTLIATLLTLLIVAFGYRWFYRRPEAPTEEAFAARLAALGAPVRRLFGARA</sequence>
<evidence type="ECO:0000313" key="3">
    <source>
        <dbReference type="EMBL" id="AVO47262.1"/>
    </source>
</evidence>
<protein>
    <submittedName>
        <fullName evidence="3">Phosphoesterase</fullName>
    </submittedName>
</protein>
<dbReference type="InterPro" id="IPR000326">
    <property type="entry name" value="PAP2/HPO"/>
</dbReference>
<feature type="domain" description="Phosphatidic acid phosphatase type 2/haloperoxidase" evidence="2">
    <location>
        <begin position="93"/>
        <end position="220"/>
    </location>
</feature>
<dbReference type="Gene3D" id="1.20.144.10">
    <property type="entry name" value="Phosphatidic acid phosphatase type 2/haloperoxidase"/>
    <property type="match status" value="1"/>
</dbReference>
<dbReference type="EMBL" id="CP027668">
    <property type="protein sequence ID" value="AVO47262.1"/>
    <property type="molecule type" value="Genomic_DNA"/>
</dbReference>
<keyword evidence="4" id="KW-1185">Reference proteome</keyword>
<name>A0A2S0NGH9_9HYPH</name>
<evidence type="ECO:0000259" key="2">
    <source>
        <dbReference type="Pfam" id="PF01569"/>
    </source>
</evidence>
<dbReference type="OrthoDB" id="9813524at2"/>
<accession>A0A2S0NGH9</accession>
<proteinExistence type="predicted"/>
<reference evidence="3 4" key="1">
    <citation type="submission" date="2018-03" db="EMBL/GenBank/DDBJ databases">
        <title>Genome sequencing of Phreatobacter sp.</title>
        <authorList>
            <person name="Kim S.-J."/>
            <person name="Heo J."/>
            <person name="Kwon S.-W."/>
        </authorList>
    </citation>
    <scope>NUCLEOTIDE SEQUENCE [LARGE SCALE GENOMIC DNA]</scope>
    <source>
        <strain evidence="3 4">S-12</strain>
    </source>
</reference>
<keyword evidence="1" id="KW-0472">Membrane</keyword>
<feature type="transmembrane region" description="Helical" evidence="1">
    <location>
        <begin position="199"/>
        <end position="217"/>
    </location>
</feature>
<dbReference type="Pfam" id="PF01569">
    <property type="entry name" value="PAP2"/>
    <property type="match status" value="1"/>
</dbReference>
<dbReference type="RefSeq" id="WP_106750632.1">
    <property type="nucleotide sequence ID" value="NZ_CP027668.1"/>
</dbReference>